<dbReference type="Pfam" id="PF21349">
    <property type="entry name" value="RUBY_RBDX"/>
    <property type="match status" value="1"/>
</dbReference>
<dbReference type="InterPro" id="IPR054685">
    <property type="entry name" value="Rubredox_RCKP"/>
</dbReference>
<keyword evidence="4" id="KW-1185">Reference proteome</keyword>
<dbReference type="Gene3D" id="2.20.28.10">
    <property type="match status" value="1"/>
</dbReference>
<evidence type="ECO:0000313" key="4">
    <source>
        <dbReference type="Proteomes" id="UP000276437"/>
    </source>
</evidence>
<dbReference type="InterPro" id="IPR048574">
    <property type="entry name" value="RUBY_RBDX"/>
</dbReference>
<dbReference type="EMBL" id="AP018449">
    <property type="protein sequence ID" value="BBB90238.1"/>
    <property type="molecule type" value="Genomic_DNA"/>
</dbReference>
<gene>
    <name evidence="3" type="ORF">MAMMFC1_00886</name>
</gene>
<sequence length="36" mass="3881">MAVWKCSVCGATKEGRCRPAKCPECGAPKDKIEKQA</sequence>
<organism evidence="3 4">
    <name type="scientific">Methylomusa anaerophila</name>
    <dbReference type="NCBI Taxonomy" id="1930071"/>
    <lineage>
        <taxon>Bacteria</taxon>
        <taxon>Bacillati</taxon>
        <taxon>Bacillota</taxon>
        <taxon>Negativicutes</taxon>
        <taxon>Selenomonadales</taxon>
        <taxon>Sporomusaceae</taxon>
        <taxon>Methylomusa</taxon>
    </lineage>
</organism>
<dbReference type="NCBIfam" id="NF045720">
    <property type="entry name" value="rubredox_RCKP"/>
    <property type="match status" value="1"/>
</dbReference>
<dbReference type="Proteomes" id="UP000276437">
    <property type="component" value="Chromosome"/>
</dbReference>
<name>A0A348AGP0_9FIRM</name>
<dbReference type="PROSITE" id="PS50903">
    <property type="entry name" value="RUBREDOXIN_LIKE"/>
    <property type="match status" value="1"/>
</dbReference>
<dbReference type="AlphaFoldDB" id="A0A348AGP0"/>
<accession>A0A348AGP0</accession>
<proteinExistence type="predicted"/>
<dbReference type="KEGG" id="mana:MAMMFC1_00886"/>
<evidence type="ECO:0000256" key="1">
    <source>
        <dbReference type="ARBA" id="ARBA00001965"/>
    </source>
</evidence>
<dbReference type="SUPFAM" id="SSF57802">
    <property type="entry name" value="Rubredoxin-like"/>
    <property type="match status" value="1"/>
</dbReference>
<dbReference type="InterPro" id="IPR024934">
    <property type="entry name" value="Rubredoxin-like_dom"/>
</dbReference>
<dbReference type="RefSeq" id="WP_126306816.1">
    <property type="nucleotide sequence ID" value="NZ_AP018449.1"/>
</dbReference>
<evidence type="ECO:0000313" key="3">
    <source>
        <dbReference type="EMBL" id="BBB90238.1"/>
    </source>
</evidence>
<feature type="domain" description="Rubredoxin-like" evidence="2">
    <location>
        <begin position="1"/>
        <end position="35"/>
    </location>
</feature>
<reference evidence="3 4" key="1">
    <citation type="journal article" date="2018" name="Int. J. Syst. Evol. Microbiol.">
        <title>Methylomusa anaerophila gen. nov., sp. nov., an anaerobic methanol-utilizing bacterium isolated from a microbial fuel cell.</title>
        <authorList>
            <person name="Amano N."/>
            <person name="Yamamuro A."/>
            <person name="Miyahara M."/>
            <person name="Kouzuma A."/>
            <person name="Abe T."/>
            <person name="Watanabe K."/>
        </authorList>
    </citation>
    <scope>NUCLEOTIDE SEQUENCE [LARGE SCALE GENOMIC DNA]</scope>
    <source>
        <strain evidence="3 4">MMFC1</strain>
    </source>
</reference>
<dbReference type="GO" id="GO:0005506">
    <property type="term" value="F:iron ion binding"/>
    <property type="evidence" value="ECO:0007669"/>
    <property type="project" value="InterPro"/>
</dbReference>
<comment type="cofactor">
    <cofactor evidence="1">
        <name>Fe(3+)</name>
        <dbReference type="ChEBI" id="CHEBI:29034"/>
    </cofactor>
</comment>
<evidence type="ECO:0000259" key="2">
    <source>
        <dbReference type="PROSITE" id="PS50903"/>
    </source>
</evidence>
<dbReference type="OrthoDB" id="9799749at2"/>
<protein>
    <recommendedName>
        <fullName evidence="2">Rubredoxin-like domain-containing protein</fullName>
    </recommendedName>
</protein>